<accession>A0A0N1NYP3</accession>
<dbReference type="EMBL" id="LFJN01000032">
    <property type="protein sequence ID" value="KPI36357.1"/>
    <property type="molecule type" value="Genomic_DNA"/>
</dbReference>
<dbReference type="GeneID" id="28739525"/>
<dbReference type="Proteomes" id="UP000038010">
    <property type="component" value="Unassembled WGS sequence"/>
</dbReference>
<keyword evidence="3" id="KW-1185">Reference proteome</keyword>
<evidence type="ECO:0000256" key="1">
    <source>
        <dbReference type="SAM" id="MobiDB-lite"/>
    </source>
</evidence>
<protein>
    <submittedName>
        <fullName evidence="2">Uncharacterized protein</fullName>
    </submittedName>
</protein>
<feature type="region of interest" description="Disordered" evidence="1">
    <location>
        <begin position="1"/>
        <end position="24"/>
    </location>
</feature>
<name>A0A0N1NYP3_9EURO</name>
<evidence type="ECO:0000313" key="3">
    <source>
        <dbReference type="Proteomes" id="UP000038010"/>
    </source>
</evidence>
<dbReference type="VEuPathDB" id="FungiDB:AB675_7290"/>
<organism evidence="2 3">
    <name type="scientific">Cyphellophora attinorum</name>
    <dbReference type="NCBI Taxonomy" id="1664694"/>
    <lineage>
        <taxon>Eukaryota</taxon>
        <taxon>Fungi</taxon>
        <taxon>Dikarya</taxon>
        <taxon>Ascomycota</taxon>
        <taxon>Pezizomycotina</taxon>
        <taxon>Eurotiomycetes</taxon>
        <taxon>Chaetothyriomycetidae</taxon>
        <taxon>Chaetothyriales</taxon>
        <taxon>Cyphellophoraceae</taxon>
        <taxon>Cyphellophora</taxon>
    </lineage>
</organism>
<dbReference type="AlphaFoldDB" id="A0A0N1NYP3"/>
<reference evidence="2 3" key="1">
    <citation type="submission" date="2015-06" db="EMBL/GenBank/DDBJ databases">
        <title>Draft genome of the ant-associated black yeast Phialophora attae CBS 131958.</title>
        <authorList>
            <person name="Moreno L.F."/>
            <person name="Stielow B.J."/>
            <person name="de Hoog S."/>
            <person name="Vicente V.A."/>
            <person name="Weiss V.A."/>
            <person name="de Vries M."/>
            <person name="Cruz L.M."/>
            <person name="Souza E.M."/>
        </authorList>
    </citation>
    <scope>NUCLEOTIDE SEQUENCE [LARGE SCALE GENOMIC DNA]</scope>
    <source>
        <strain evidence="2 3">CBS 131958</strain>
    </source>
</reference>
<sequence>MAEHLTINSAHLADKDQRPNLHNTGTAFGEAAEVSATLMGLPTEIRQTIFRHLYRETKIRWYATRVPAERDPVTTKLLVSKKYFAEAREVLLRSATANVWAAYSTAGHKSLSSTRDFRKLRFLHIDASWEPSKVSVASLTAVLRTMSNLQSVTLDTNRQLRLASGFEKGLGPERDSGGYLLPRQLTNDAMKQFCEAVLEFLLDCFSDGDEAPPMAQPELTAILKIWNQRRRAFRVVVKVRTRRHDEDTNTWFDSAVGRSLCDWRRSESDAAYHWWRTDLDLATMAATLVESQWTLDKTRRPAPLVNEGDLRWPRQCWKSNSRNIFDMKIVIGHA</sequence>
<gene>
    <name evidence="2" type="ORF">AB675_7290</name>
</gene>
<evidence type="ECO:0000313" key="2">
    <source>
        <dbReference type="EMBL" id="KPI36357.1"/>
    </source>
</evidence>
<proteinExistence type="predicted"/>
<dbReference type="RefSeq" id="XP_017996320.1">
    <property type="nucleotide sequence ID" value="XM_018147645.1"/>
</dbReference>
<comment type="caution">
    <text evidence="2">The sequence shown here is derived from an EMBL/GenBank/DDBJ whole genome shotgun (WGS) entry which is preliminary data.</text>
</comment>